<dbReference type="InterPro" id="IPR001466">
    <property type="entry name" value="Beta-lactam-related"/>
</dbReference>
<dbReference type="SUPFAM" id="SSF56601">
    <property type="entry name" value="beta-lactamase/transpeptidase-like"/>
    <property type="match status" value="1"/>
</dbReference>
<evidence type="ECO:0000313" key="6">
    <source>
        <dbReference type="Proteomes" id="UP000289996"/>
    </source>
</evidence>
<keyword evidence="2 3" id="KW-0472">Membrane</keyword>
<dbReference type="PANTHER" id="PTHR46825:SF11">
    <property type="entry name" value="PENICILLIN-BINDING PROTEIN 4"/>
    <property type="match status" value="1"/>
</dbReference>
<comment type="subcellular location">
    <subcellularLocation>
        <location evidence="1">Membrane</location>
    </subcellularLocation>
</comment>
<feature type="domain" description="Beta-lactamase-related" evidence="4">
    <location>
        <begin position="71"/>
        <end position="365"/>
    </location>
</feature>
<dbReference type="InterPro" id="IPR012338">
    <property type="entry name" value="Beta-lactam/transpept-like"/>
</dbReference>
<dbReference type="OrthoDB" id="2157616at2"/>
<dbReference type="Gene3D" id="3.40.710.10">
    <property type="entry name" value="DD-peptidase/beta-lactamase superfamily"/>
    <property type="match status" value="1"/>
</dbReference>
<dbReference type="RefSeq" id="WP_130845057.1">
    <property type="nucleotide sequence ID" value="NZ_BJDY01000004.1"/>
</dbReference>
<keyword evidence="3" id="KW-0812">Transmembrane</keyword>
<evidence type="ECO:0000256" key="1">
    <source>
        <dbReference type="ARBA" id="ARBA00004370"/>
    </source>
</evidence>
<dbReference type="EMBL" id="UYIG01000141">
    <property type="protein sequence ID" value="VDG29431.1"/>
    <property type="molecule type" value="Genomic_DNA"/>
</dbReference>
<accession>A0A660E3Z3</accession>
<dbReference type="GO" id="GO:0016020">
    <property type="term" value="C:membrane"/>
    <property type="evidence" value="ECO:0007669"/>
    <property type="project" value="UniProtKB-SubCell"/>
</dbReference>
<evidence type="ECO:0000259" key="4">
    <source>
        <dbReference type="Pfam" id="PF00144"/>
    </source>
</evidence>
<organism evidence="5 6">
    <name type="scientific">Lactiplantibacillus mudanjiangensis</name>
    <dbReference type="NCBI Taxonomy" id="1296538"/>
    <lineage>
        <taxon>Bacteria</taxon>
        <taxon>Bacillati</taxon>
        <taxon>Bacillota</taxon>
        <taxon>Bacilli</taxon>
        <taxon>Lactobacillales</taxon>
        <taxon>Lactobacillaceae</taxon>
        <taxon>Lactiplantibacillus</taxon>
    </lineage>
</organism>
<proteinExistence type="predicted"/>
<sequence>MHYQHRKFYHLRLFLVILIGVGGAAWLTIHWWPQSTTPAHPKTSLTVKKTPTKKKAIKKPTTPLTTVVKDTAIDRYLTQQHFTGTALIVRENHVILRKAYGWRNRKQQLKNELATPYYIGSTEKALIATAILQLQSAGKLKITDPVNRYFPHFPNGNKIKLKNLLNHTSGLAGHQEVNAATTPAKLVKDIEKQGITSQPGTWHYLDSNYTVLAYLVEKLSHQPLMTYLQQRVFDPANMATPLTYQKFAKDPKRSTGYRISSDGKYVTPTLPDLSQLYGVGNLAMTVTEMYKFDAALMQGKLLSTKARQQLLTAGSSSGYGMGFYVDPGTYNSHGIVSGWNVSNSFTHTGKTYIVLMSNVQNNIRSFGVVNNQLYTLLNQQAKG</sequence>
<feature type="transmembrane region" description="Helical" evidence="3">
    <location>
        <begin position="12"/>
        <end position="32"/>
    </location>
</feature>
<gene>
    <name evidence="5" type="ORF">MUDAN_MDHGFNIF_00986</name>
</gene>
<evidence type="ECO:0000256" key="3">
    <source>
        <dbReference type="SAM" id="Phobius"/>
    </source>
</evidence>
<keyword evidence="6" id="KW-1185">Reference proteome</keyword>
<dbReference type="PANTHER" id="PTHR46825">
    <property type="entry name" value="D-ALANYL-D-ALANINE-CARBOXYPEPTIDASE/ENDOPEPTIDASE AMPH"/>
    <property type="match status" value="1"/>
</dbReference>
<protein>
    <submittedName>
        <fullName evidence="5">Penicillin-binding protein [Lactobacillus curvatus]</fullName>
    </submittedName>
</protein>
<name>A0A660E3Z3_9LACO</name>
<dbReference type="Proteomes" id="UP000289996">
    <property type="component" value="Unassembled WGS sequence"/>
</dbReference>
<reference evidence="5 6" key="1">
    <citation type="submission" date="2018-11" db="EMBL/GenBank/DDBJ databases">
        <authorList>
            <person name="Wuyts S."/>
        </authorList>
    </citation>
    <scope>NUCLEOTIDE SEQUENCE [LARGE SCALE GENOMIC DNA]</scope>
    <source>
        <strain evidence="5">Lactobacillus mudanjiangensis AMBF249</strain>
    </source>
</reference>
<dbReference type="Pfam" id="PF00144">
    <property type="entry name" value="Beta-lactamase"/>
    <property type="match status" value="1"/>
</dbReference>
<keyword evidence="3" id="KW-1133">Transmembrane helix</keyword>
<dbReference type="AlphaFoldDB" id="A0A660E3Z3"/>
<dbReference type="InterPro" id="IPR050491">
    <property type="entry name" value="AmpC-like"/>
</dbReference>
<evidence type="ECO:0000256" key="2">
    <source>
        <dbReference type="ARBA" id="ARBA00023136"/>
    </source>
</evidence>
<evidence type="ECO:0000313" key="5">
    <source>
        <dbReference type="EMBL" id="VDG29431.1"/>
    </source>
</evidence>